<feature type="compositionally biased region" description="Pro residues" evidence="1">
    <location>
        <begin position="883"/>
        <end position="894"/>
    </location>
</feature>
<dbReference type="EMBL" id="JAQNDM010000002">
    <property type="protein sequence ID" value="MDC0713998.1"/>
    <property type="molecule type" value="Genomic_DNA"/>
</dbReference>
<feature type="compositionally biased region" description="Polar residues" evidence="1">
    <location>
        <begin position="818"/>
        <end position="828"/>
    </location>
</feature>
<dbReference type="SUPFAM" id="SSF48452">
    <property type="entry name" value="TPR-like"/>
    <property type="match status" value="2"/>
</dbReference>
<sequence length="1315" mass="141958">MDARVPEGDSAVHGKVERHLQVVARLLREHHAPKAFGELVRACRILPMTPQLAAALVTVSLQAGTEAAAITLLSASLEQVEGRVQRAVRGQLARVLRRVEQLPRAIEALEVLLSVFPDDHRSRRVLQELLQRTGRWEALVASLESEAHEAFVRGEFYRAARATRWRARVQAEQLRNLARAAESYGKAANYLEQMEDAVGALSVRLDGLRVLHAAGASEAVLTAASSVCLSAGSRLNRGAEVRQVLEELRLIPARVELPPEKVLPVDPSAEGASLTEVVELPEVPPAQPVPAAVSPSTPTVLEMPAVVEPEPRAEPEPPVGNREDPAFQQRLETQLIARQAWPELAQFYLARAEQAKEPSVRAEALTRLAEVMETELEDPAGAARMYQEIVTLTGDRVALKEQVRLLAKRGDPALVQRALNEAVQGARSSRARANAYLTRAERELETGDWLKAKSDFETAEALTPGLLLVLAGLVRCVPDQDRPSIAARLRASLTVAPRRSPDRLEALRVLATVAEGSLGDPRLAQWAWSEVLAEEPGDTHAREQLTGLARLLGDKNSLGQLLREQLAREPRGPAARLARLELVSVLENAGDTQEALTELRQAVRFEPGHKEAWLLLADRLTACGQIGEAAWALEHAATAMEDEEERQRTWARLARFCQEVLKDSARAEVYARRAENLRRSREEPDAPLVPEAPRSARIRREREMSVPRTVIFIPPPGVVELTPSGQALPLKPPSESHEPAPVPPDTSSSPTIEFAAVAPPGTKMPFSEEEPTATEAPEGFVPPAEPVPAESAPLEATPLDAESVLDAESALNELLGDSSPNTSTSLTAWSWRKPRPPPAEQKRTQSRKAPSFPEEKTSLREPTSAGKPAPSRPPETATVRTVVPPPQVAVPPPQEKAAAPAERSALAPIPSSKGGTSKRPALEVSEVRSATGTQGAPGARRPVPDDSPFAKVSPREPEGGAAPVEPSGPVQNTAFISWEAPPGKMEPVRRIARSRGGTSSGPAKGGPSPAAGAEPAVFQQVRERPLDEKLYLQVAEYFEARGDGERAALMREIADAIEGREGPAPRALRQPLSAEERSGLRHPLLRTPPGELLSCVGLALCRLFPAYGRAAGTQDPLRPERGPGAPLAIEALRATERLLGIEAPEVALSEDNGPPFSLIYTSAPRLLVGKQAVRQVLSASELRFYAGRALMCLGPELLALRSLKKDQVLRGLALLATVLKDSQVSGPEARAVREALKPPQLARAAALFDSATRQFDVSALADAARDSANRAGLVACGSVGPALASLRMKRALEREVVELVRFAASERYFQLRASR</sequence>
<dbReference type="Proteomes" id="UP001221838">
    <property type="component" value="Unassembled WGS sequence"/>
</dbReference>
<evidence type="ECO:0000313" key="3">
    <source>
        <dbReference type="Proteomes" id="UP001221838"/>
    </source>
</evidence>
<feature type="compositionally biased region" description="Low complexity" evidence="1">
    <location>
        <begin position="773"/>
        <end position="796"/>
    </location>
</feature>
<feature type="compositionally biased region" description="Low complexity" evidence="1">
    <location>
        <begin position="996"/>
        <end position="1014"/>
    </location>
</feature>
<proteinExistence type="predicted"/>
<reference evidence="2 3" key="1">
    <citation type="submission" date="2022-11" db="EMBL/GenBank/DDBJ databases">
        <title>Minimal conservation of predation-associated metabolite biosynthetic gene clusters underscores biosynthetic potential of Myxococcota including descriptions for ten novel species: Archangium lansinium sp. nov., Myxococcus landrumus sp. nov., Nannocystis bai.</title>
        <authorList>
            <person name="Ahearne A."/>
            <person name="Stevens C."/>
            <person name="Dowd S."/>
        </authorList>
    </citation>
    <scope>NUCLEOTIDE SEQUENCE [LARGE SCALE GENOMIC DNA]</scope>
    <source>
        <strain evidence="2 3">NCWAL01</strain>
    </source>
</reference>
<feature type="region of interest" description="Disordered" evidence="1">
    <location>
        <begin position="676"/>
        <end position="695"/>
    </location>
</feature>
<keyword evidence="3" id="KW-1185">Reference proteome</keyword>
<feature type="compositionally biased region" description="Low complexity" evidence="1">
    <location>
        <begin position="895"/>
        <end position="907"/>
    </location>
</feature>
<dbReference type="Pfam" id="PF13428">
    <property type="entry name" value="TPR_14"/>
    <property type="match status" value="1"/>
</dbReference>
<name>A0ABT5DLJ1_9BACT</name>
<feature type="region of interest" description="Disordered" evidence="1">
    <location>
        <begin position="723"/>
        <end position="1014"/>
    </location>
</feature>
<comment type="caution">
    <text evidence="2">The sequence shown here is derived from an EMBL/GenBank/DDBJ whole genome shotgun (WGS) entry which is preliminary data.</text>
</comment>
<gene>
    <name evidence="2" type="ORF">POL68_36370</name>
</gene>
<protein>
    <submittedName>
        <fullName evidence="2">Tetratricopeptide repeat protein</fullName>
    </submittedName>
</protein>
<evidence type="ECO:0000313" key="2">
    <source>
        <dbReference type="EMBL" id="MDC0713998.1"/>
    </source>
</evidence>
<accession>A0ABT5DLJ1</accession>
<organism evidence="2 3">
    <name type="scientific">Stigmatella ashevillensis</name>
    <dbReference type="NCBI Taxonomy" id="2995309"/>
    <lineage>
        <taxon>Bacteria</taxon>
        <taxon>Pseudomonadati</taxon>
        <taxon>Myxococcota</taxon>
        <taxon>Myxococcia</taxon>
        <taxon>Myxococcales</taxon>
        <taxon>Cystobacterineae</taxon>
        <taxon>Archangiaceae</taxon>
        <taxon>Stigmatella</taxon>
    </lineage>
</organism>
<evidence type="ECO:0000256" key="1">
    <source>
        <dbReference type="SAM" id="MobiDB-lite"/>
    </source>
</evidence>
<dbReference type="InterPro" id="IPR011990">
    <property type="entry name" value="TPR-like_helical_dom_sf"/>
</dbReference>
<dbReference type="Gene3D" id="1.25.40.10">
    <property type="entry name" value="Tetratricopeptide repeat domain"/>
    <property type="match status" value="3"/>
</dbReference>
<dbReference type="RefSeq" id="WP_272144491.1">
    <property type="nucleotide sequence ID" value="NZ_JAQNDM010000002.1"/>
</dbReference>